<feature type="compositionally biased region" description="Acidic residues" evidence="1">
    <location>
        <begin position="422"/>
        <end position="432"/>
    </location>
</feature>
<keyword evidence="2" id="KW-1133">Transmembrane helix</keyword>
<name>K5VUF7_PHACS</name>
<evidence type="ECO:0000313" key="3">
    <source>
        <dbReference type="EMBL" id="EKM55168.1"/>
    </source>
</evidence>
<dbReference type="KEGG" id="pco:PHACADRAFT_255600"/>
<feature type="compositionally biased region" description="Low complexity" evidence="1">
    <location>
        <begin position="145"/>
        <end position="156"/>
    </location>
</feature>
<keyword evidence="2" id="KW-0472">Membrane</keyword>
<dbReference type="Proteomes" id="UP000008370">
    <property type="component" value="Unassembled WGS sequence"/>
</dbReference>
<organism evidence="3 4">
    <name type="scientific">Phanerochaete carnosa (strain HHB-10118-sp)</name>
    <name type="common">White-rot fungus</name>
    <name type="synonym">Peniophora carnosa</name>
    <dbReference type="NCBI Taxonomy" id="650164"/>
    <lineage>
        <taxon>Eukaryota</taxon>
        <taxon>Fungi</taxon>
        <taxon>Dikarya</taxon>
        <taxon>Basidiomycota</taxon>
        <taxon>Agaricomycotina</taxon>
        <taxon>Agaricomycetes</taxon>
        <taxon>Polyporales</taxon>
        <taxon>Phanerochaetaceae</taxon>
        <taxon>Phanerochaete</taxon>
    </lineage>
</organism>
<sequence>MYAPNRLDTPPPASRFRRPWSPEPFDPNPPRNAENGRSAEGYTQHGFMQRREPSDVSIEALDLADYARQLARSTDPRSAPAFQPVFQAYDSYPPSPQPLRPLASRDSLSSPPNFSPSSPRHHFPPFSLPASTASASTRYNTLHNPPTQSSRPSQSPDYGHDPLLTPLDFEHEVDIAQPRGLYNPTADYFNAKPLYTSPEIDPFDPDYGHDSFRGLPPAYSSPRSSNYGHRLSKDVVPWGSESVAGAPIDPEIKAERVRALERQFGEDAKEVVDEEHMIGSVDAKGKLITTGPKKRVAVRCLQVLLSLLAAGSGIYSAAFIKTSTPPPPAGTAQAYSLYVVSVITFLLATYLFIIYPACCGSRTRKSSSFTDGPEGMMVLPVPGMPGGKQKGKKGKKGKVPGEGVQVNLIVDPGMFGGRREDDYSDEDADTESEYTGPRSFGGPSRERRRARRARRRGVFAGLALEAQWKEARKRLKINAAVDAVMVLLWGAEFVFILWGKRCPSGQFDGWCDAYNLATAAACLLCLAFGLSIFFEVKDLYASKASPRTRT</sequence>
<evidence type="ECO:0000256" key="1">
    <source>
        <dbReference type="SAM" id="MobiDB-lite"/>
    </source>
</evidence>
<keyword evidence="4" id="KW-1185">Reference proteome</keyword>
<feature type="transmembrane region" description="Helical" evidence="2">
    <location>
        <begin position="296"/>
        <end position="315"/>
    </location>
</feature>
<evidence type="ECO:0000313" key="4">
    <source>
        <dbReference type="Proteomes" id="UP000008370"/>
    </source>
</evidence>
<dbReference type="GeneID" id="18916346"/>
<gene>
    <name evidence="3" type="ORF">PHACADRAFT_255600</name>
</gene>
<feature type="transmembrane region" description="Helical" evidence="2">
    <location>
        <begin position="335"/>
        <end position="358"/>
    </location>
</feature>
<evidence type="ECO:0000256" key="2">
    <source>
        <dbReference type="SAM" id="Phobius"/>
    </source>
</evidence>
<protein>
    <recommendedName>
        <fullName evidence="5">MARVEL domain-containing protein</fullName>
    </recommendedName>
</protein>
<reference evidence="3 4" key="1">
    <citation type="journal article" date="2012" name="BMC Genomics">
        <title>Comparative genomics of the white-rot fungi, Phanerochaete carnosa and P. chrysosporium, to elucidate the genetic basis of the distinct wood types they colonize.</title>
        <authorList>
            <person name="Suzuki H."/>
            <person name="MacDonald J."/>
            <person name="Syed K."/>
            <person name="Salamov A."/>
            <person name="Hori C."/>
            <person name="Aerts A."/>
            <person name="Henrissat B."/>
            <person name="Wiebenga A."/>
            <person name="vanKuyk P.A."/>
            <person name="Barry K."/>
            <person name="Lindquist E."/>
            <person name="LaButti K."/>
            <person name="Lapidus A."/>
            <person name="Lucas S."/>
            <person name="Coutinho P."/>
            <person name="Gong Y."/>
            <person name="Samejima M."/>
            <person name="Mahadevan R."/>
            <person name="Abou-Zaid M."/>
            <person name="de Vries R.P."/>
            <person name="Igarashi K."/>
            <person name="Yadav J.S."/>
            <person name="Grigoriev I.V."/>
            <person name="Master E.R."/>
        </authorList>
    </citation>
    <scope>NUCLEOTIDE SEQUENCE [LARGE SCALE GENOMIC DNA]</scope>
    <source>
        <strain evidence="3 4">HHB-10118-sp</strain>
    </source>
</reference>
<dbReference type="AlphaFoldDB" id="K5VUF7"/>
<feature type="transmembrane region" description="Helical" evidence="2">
    <location>
        <begin position="479"/>
        <end position="498"/>
    </location>
</feature>
<feature type="region of interest" description="Disordered" evidence="1">
    <location>
        <begin position="1"/>
        <end position="54"/>
    </location>
</feature>
<feature type="compositionally biased region" description="Polar residues" evidence="1">
    <location>
        <begin position="130"/>
        <end position="144"/>
    </location>
</feature>
<dbReference type="EMBL" id="JH930472">
    <property type="protein sequence ID" value="EKM55168.1"/>
    <property type="molecule type" value="Genomic_DNA"/>
</dbReference>
<feature type="region of interest" description="Disordered" evidence="1">
    <location>
        <begin position="413"/>
        <end position="452"/>
    </location>
</feature>
<dbReference type="OrthoDB" id="3253553at2759"/>
<keyword evidence="2" id="KW-0812">Transmembrane</keyword>
<dbReference type="HOGENOM" id="CLU_033747_0_0_1"/>
<dbReference type="InParanoid" id="K5VUF7"/>
<dbReference type="RefSeq" id="XP_007395506.1">
    <property type="nucleotide sequence ID" value="XM_007395444.1"/>
</dbReference>
<feature type="region of interest" description="Disordered" evidence="1">
    <location>
        <begin position="71"/>
        <end position="165"/>
    </location>
</feature>
<feature type="compositionally biased region" description="Low complexity" evidence="1">
    <location>
        <begin position="107"/>
        <end position="129"/>
    </location>
</feature>
<feature type="transmembrane region" description="Helical" evidence="2">
    <location>
        <begin position="513"/>
        <end position="534"/>
    </location>
</feature>
<proteinExistence type="predicted"/>
<evidence type="ECO:0008006" key="5">
    <source>
        <dbReference type="Google" id="ProtNLM"/>
    </source>
</evidence>
<feature type="compositionally biased region" description="Pro residues" evidence="1">
    <location>
        <begin position="21"/>
        <end position="30"/>
    </location>
</feature>
<accession>K5VUF7</accession>